<dbReference type="Gene3D" id="3.40.50.300">
    <property type="entry name" value="P-loop containing nucleotide triphosphate hydrolases"/>
    <property type="match status" value="1"/>
</dbReference>
<evidence type="ECO:0000313" key="7">
    <source>
        <dbReference type="Proteomes" id="UP000309488"/>
    </source>
</evidence>
<keyword evidence="4 6" id="KW-0067">ATP-binding</keyword>
<dbReference type="InterPro" id="IPR017871">
    <property type="entry name" value="ABC_transporter-like_CS"/>
</dbReference>
<dbReference type="Proteomes" id="UP000309488">
    <property type="component" value="Unassembled WGS sequence"/>
</dbReference>
<comment type="caution">
    <text evidence="6">The sequence shown here is derived from an EMBL/GenBank/DDBJ whole genome shotgun (WGS) entry which is preliminary data.</text>
</comment>
<evidence type="ECO:0000256" key="1">
    <source>
        <dbReference type="ARBA" id="ARBA00005417"/>
    </source>
</evidence>
<evidence type="ECO:0000256" key="2">
    <source>
        <dbReference type="ARBA" id="ARBA00022448"/>
    </source>
</evidence>
<dbReference type="PROSITE" id="PS50893">
    <property type="entry name" value="ABC_TRANSPORTER_2"/>
    <property type="match status" value="1"/>
</dbReference>
<dbReference type="GO" id="GO:0016887">
    <property type="term" value="F:ATP hydrolysis activity"/>
    <property type="evidence" value="ECO:0007669"/>
    <property type="project" value="InterPro"/>
</dbReference>
<dbReference type="SUPFAM" id="SSF52540">
    <property type="entry name" value="P-loop containing nucleoside triphosphate hydrolases"/>
    <property type="match status" value="1"/>
</dbReference>
<proteinExistence type="inferred from homology"/>
<dbReference type="PANTHER" id="PTHR43335">
    <property type="entry name" value="ABC TRANSPORTER, ATP-BINDING PROTEIN"/>
    <property type="match status" value="1"/>
</dbReference>
<dbReference type="Pfam" id="PF00005">
    <property type="entry name" value="ABC_tran"/>
    <property type="match status" value="1"/>
</dbReference>
<feature type="domain" description="ABC transporter" evidence="5">
    <location>
        <begin position="4"/>
        <end position="234"/>
    </location>
</feature>
<dbReference type="GO" id="GO:0005524">
    <property type="term" value="F:ATP binding"/>
    <property type="evidence" value="ECO:0007669"/>
    <property type="project" value="UniProtKB-KW"/>
</dbReference>
<dbReference type="InterPro" id="IPR003439">
    <property type="entry name" value="ABC_transporter-like_ATP-bd"/>
</dbReference>
<comment type="similarity">
    <text evidence="1">Belongs to the ABC transporter superfamily.</text>
</comment>
<sequence>MGRLKIQNLSKCYQNGVKALDNVSLTISNGMFGLLGPNGAGKSSLMRTLATLQLPDSGSVEFDGNDIIKNPQEMRTQLGYLPQDFGVYPKISATELLNHIAILKGLQNKDERKEQVSSLLQQTNLYEVRKRSVSTFSGGMRQRFGIAQALLGNPQLIIVDEPTAGLDPKERNRFHDLLNEIGEQRVVMLSTHIVEDVNDLCPEMAVLANGKLILQGRPSDLTEKLNGKIWCKEIQKSNLAKYSSVYHVISTRIVAGKTQLFILADVNPEEGFKPFYPSLEEVYFSALFGEQNRQKEGVSC</sequence>
<reference evidence="6 7" key="1">
    <citation type="submission" date="2019-04" db="EMBL/GenBank/DDBJ databases">
        <title>Pedobacter sp. RP-3-22 sp. nov., isolated from Arctic soil.</title>
        <authorList>
            <person name="Dahal R.H."/>
            <person name="Kim D.-U."/>
        </authorList>
    </citation>
    <scope>NUCLEOTIDE SEQUENCE [LARGE SCALE GENOMIC DNA]</scope>
    <source>
        <strain evidence="6 7">RP-3-22</strain>
    </source>
</reference>
<dbReference type="SMART" id="SM00382">
    <property type="entry name" value="AAA"/>
    <property type="match status" value="1"/>
</dbReference>
<dbReference type="AlphaFoldDB" id="A0A4U1CIN8"/>
<keyword evidence="3" id="KW-0547">Nucleotide-binding</keyword>
<name>A0A4U1CIN8_9SPHI</name>
<dbReference type="InterPro" id="IPR027417">
    <property type="entry name" value="P-loop_NTPase"/>
</dbReference>
<dbReference type="OrthoDB" id="9785229at2"/>
<protein>
    <submittedName>
        <fullName evidence="6">ABC transporter ATP-binding protein</fullName>
    </submittedName>
</protein>
<accession>A0A4U1CIN8</accession>
<dbReference type="CDD" id="cd03264">
    <property type="entry name" value="ABC_drug_resistance_like"/>
    <property type="match status" value="1"/>
</dbReference>
<dbReference type="PANTHER" id="PTHR43335:SF2">
    <property type="entry name" value="ABC TRANSPORTER, ATP-BINDING PROTEIN"/>
    <property type="match status" value="1"/>
</dbReference>
<evidence type="ECO:0000259" key="5">
    <source>
        <dbReference type="PROSITE" id="PS50893"/>
    </source>
</evidence>
<keyword evidence="2" id="KW-0813">Transport</keyword>
<keyword evidence="7" id="KW-1185">Reference proteome</keyword>
<dbReference type="RefSeq" id="WP_136842672.1">
    <property type="nucleotide sequence ID" value="NZ_SWBR01000004.1"/>
</dbReference>
<gene>
    <name evidence="6" type="ORF">FA048_15280</name>
</gene>
<evidence type="ECO:0000256" key="3">
    <source>
        <dbReference type="ARBA" id="ARBA00022741"/>
    </source>
</evidence>
<organism evidence="6 7">
    <name type="scientific">Pedobacter polaris</name>
    <dbReference type="NCBI Taxonomy" id="2571273"/>
    <lineage>
        <taxon>Bacteria</taxon>
        <taxon>Pseudomonadati</taxon>
        <taxon>Bacteroidota</taxon>
        <taxon>Sphingobacteriia</taxon>
        <taxon>Sphingobacteriales</taxon>
        <taxon>Sphingobacteriaceae</taxon>
        <taxon>Pedobacter</taxon>
    </lineage>
</organism>
<dbReference type="EMBL" id="SWBR01000004">
    <property type="protein sequence ID" value="TKC06570.1"/>
    <property type="molecule type" value="Genomic_DNA"/>
</dbReference>
<evidence type="ECO:0000256" key="4">
    <source>
        <dbReference type="ARBA" id="ARBA00022840"/>
    </source>
</evidence>
<evidence type="ECO:0000313" key="6">
    <source>
        <dbReference type="EMBL" id="TKC06570.1"/>
    </source>
</evidence>
<dbReference type="PROSITE" id="PS00211">
    <property type="entry name" value="ABC_TRANSPORTER_1"/>
    <property type="match status" value="1"/>
</dbReference>
<dbReference type="InterPro" id="IPR003593">
    <property type="entry name" value="AAA+_ATPase"/>
</dbReference>